<keyword evidence="2" id="KW-0813">Transport</keyword>
<dbReference type="CDD" id="cd10147">
    <property type="entry name" value="Wzt_C-like"/>
    <property type="match status" value="1"/>
</dbReference>
<dbReference type="Gene3D" id="3.40.50.300">
    <property type="entry name" value="P-loop containing nucleotide triphosphate hydrolases"/>
    <property type="match status" value="1"/>
</dbReference>
<dbReference type="GO" id="GO:0016887">
    <property type="term" value="F:ATP hydrolysis activity"/>
    <property type="evidence" value="ECO:0007669"/>
    <property type="project" value="InterPro"/>
</dbReference>
<dbReference type="InterPro" id="IPR003439">
    <property type="entry name" value="ABC_transporter-like_ATP-bd"/>
</dbReference>
<dbReference type="InterPro" id="IPR050683">
    <property type="entry name" value="Bact_Polysacc_Export_ATP-bd"/>
</dbReference>
<name>A0AAV4YI11_AERCA</name>
<dbReference type="PANTHER" id="PTHR46743">
    <property type="entry name" value="TEICHOIC ACIDS EXPORT ATP-BINDING PROTEIN TAGH"/>
    <property type="match status" value="1"/>
</dbReference>
<reference evidence="6" key="1">
    <citation type="submission" date="2021-07" db="EMBL/GenBank/DDBJ databases">
        <title>Draft genome sequence of carbapenem-resistant Aeromonas spp. in Japan.</title>
        <authorList>
            <person name="Maehana S."/>
            <person name="Suzuki M."/>
            <person name="Kitasato H."/>
        </authorList>
    </citation>
    <scope>NUCLEOTIDE SEQUENCE</scope>
    <source>
        <strain evidence="6">KAM343</strain>
    </source>
</reference>
<dbReference type="GO" id="GO:0016020">
    <property type="term" value="C:membrane"/>
    <property type="evidence" value="ECO:0007669"/>
    <property type="project" value="InterPro"/>
</dbReference>
<keyword evidence="4" id="KW-0067">ATP-binding</keyword>
<protein>
    <submittedName>
        <fullName evidence="6">ABC transporter</fullName>
    </submittedName>
</protein>
<keyword evidence="3" id="KW-0547">Nucleotide-binding</keyword>
<dbReference type="InterPro" id="IPR015860">
    <property type="entry name" value="ABC_transpr_TagH-like"/>
</dbReference>
<dbReference type="SMART" id="SM00382">
    <property type="entry name" value="AAA"/>
    <property type="match status" value="1"/>
</dbReference>
<dbReference type="GO" id="GO:0140359">
    <property type="term" value="F:ABC-type transporter activity"/>
    <property type="evidence" value="ECO:0007669"/>
    <property type="project" value="InterPro"/>
</dbReference>
<dbReference type="Pfam" id="PF14524">
    <property type="entry name" value="Wzt_C"/>
    <property type="match status" value="1"/>
</dbReference>
<sequence>MAIVGANGSGKSTLLQLICGTLTPSGGDIVRHGRIAALLELGAGFNPEFSGLENIYLNASINGMSRAKTEAMLPAILEFADIGEHVYQPVKTYSSGMYVRLAFAVAIHVEPDILIIDEALAVGDEAFQRKCFARLREMQSQGVSILFVSHSAESVVSLCDRALLLDHGQLLFDGEPKQAVGLYQKLLYARPEQRDEVRQSILLQSTSVATTPVSDDEIASEPQHEHPCHPDFFIEGLVAQSTDYVENGASIDNPMLLDEHGFRVNLLHKGNRYRYRFEIGLHHDVDNFFYGTLVKRIDGVSIGGVSSTPPQQASGVSLRAGTKLTVECEFKLCLNAGTYFMNAGVYGDTPEYSGFLARKLDALVFKVLPNPAETATSYVDLGFRCRTVSRVTTG</sequence>
<comment type="caution">
    <text evidence="6">The sequence shown here is derived from an EMBL/GenBank/DDBJ whole genome shotgun (WGS) entry which is preliminary data.</text>
</comment>
<evidence type="ECO:0000256" key="3">
    <source>
        <dbReference type="ARBA" id="ARBA00022741"/>
    </source>
</evidence>
<accession>A0AAV4YI11</accession>
<evidence type="ECO:0000256" key="2">
    <source>
        <dbReference type="ARBA" id="ARBA00022448"/>
    </source>
</evidence>
<feature type="domain" description="ABC transporter" evidence="5">
    <location>
        <begin position="1"/>
        <end position="192"/>
    </location>
</feature>
<dbReference type="PROSITE" id="PS50893">
    <property type="entry name" value="ABC_TRANSPORTER_2"/>
    <property type="match status" value="1"/>
</dbReference>
<comment type="similarity">
    <text evidence="1">Belongs to the ABC transporter superfamily.</text>
</comment>
<dbReference type="InterPro" id="IPR029439">
    <property type="entry name" value="Wzt_C"/>
</dbReference>
<proteinExistence type="inferred from homology"/>
<evidence type="ECO:0000256" key="1">
    <source>
        <dbReference type="ARBA" id="ARBA00005417"/>
    </source>
</evidence>
<dbReference type="Gene3D" id="2.70.50.60">
    <property type="entry name" value="abc- transporter (atp binding component) like domain"/>
    <property type="match status" value="1"/>
</dbReference>
<dbReference type="CDD" id="cd03220">
    <property type="entry name" value="ABC_KpsT_Wzt"/>
    <property type="match status" value="1"/>
</dbReference>
<dbReference type="InterPro" id="IPR027417">
    <property type="entry name" value="P-loop_NTPase"/>
</dbReference>
<dbReference type="EMBL" id="BPNI01000021">
    <property type="protein sequence ID" value="GJA40699.1"/>
    <property type="molecule type" value="Genomic_DNA"/>
</dbReference>
<evidence type="ECO:0000256" key="4">
    <source>
        <dbReference type="ARBA" id="ARBA00022840"/>
    </source>
</evidence>
<evidence type="ECO:0000259" key="5">
    <source>
        <dbReference type="PROSITE" id="PS50893"/>
    </source>
</evidence>
<dbReference type="InterPro" id="IPR003593">
    <property type="entry name" value="AAA+_ATPase"/>
</dbReference>
<evidence type="ECO:0000313" key="6">
    <source>
        <dbReference type="EMBL" id="GJA40699.1"/>
    </source>
</evidence>
<dbReference type="Proteomes" id="UP000886939">
    <property type="component" value="Unassembled WGS sequence"/>
</dbReference>
<evidence type="ECO:0000313" key="7">
    <source>
        <dbReference type="Proteomes" id="UP000886939"/>
    </source>
</evidence>
<dbReference type="PANTHER" id="PTHR46743:SF2">
    <property type="entry name" value="TEICHOIC ACIDS EXPORT ATP-BINDING PROTEIN TAGH"/>
    <property type="match status" value="1"/>
</dbReference>
<dbReference type="GO" id="GO:0005524">
    <property type="term" value="F:ATP binding"/>
    <property type="evidence" value="ECO:0007669"/>
    <property type="project" value="UniProtKB-KW"/>
</dbReference>
<dbReference type="Pfam" id="PF00005">
    <property type="entry name" value="ABC_tran"/>
    <property type="match status" value="1"/>
</dbReference>
<dbReference type="AlphaFoldDB" id="A0AAV4YI11"/>
<dbReference type="SUPFAM" id="SSF52540">
    <property type="entry name" value="P-loop containing nucleoside triphosphate hydrolases"/>
    <property type="match status" value="1"/>
</dbReference>
<organism evidence="6 7">
    <name type="scientific">Aeromonas caviae</name>
    <name type="common">Aeromonas punctata</name>
    <dbReference type="NCBI Taxonomy" id="648"/>
    <lineage>
        <taxon>Bacteria</taxon>
        <taxon>Pseudomonadati</taxon>
        <taxon>Pseudomonadota</taxon>
        <taxon>Gammaproteobacteria</taxon>
        <taxon>Aeromonadales</taxon>
        <taxon>Aeromonadaceae</taxon>
        <taxon>Aeromonas</taxon>
    </lineage>
</organism>
<gene>
    <name evidence="6" type="ORF">KAM343_14950</name>
</gene>